<feature type="transmembrane region" description="Helical" evidence="7">
    <location>
        <begin position="36"/>
        <end position="56"/>
    </location>
</feature>
<evidence type="ECO:0000256" key="4">
    <source>
        <dbReference type="ARBA" id="ARBA00023002"/>
    </source>
</evidence>
<dbReference type="GO" id="GO:0008610">
    <property type="term" value="P:lipid biosynthetic process"/>
    <property type="evidence" value="ECO:0007669"/>
    <property type="project" value="InterPro"/>
</dbReference>
<dbReference type="GO" id="GO:0012505">
    <property type="term" value="C:endomembrane system"/>
    <property type="evidence" value="ECO:0007669"/>
    <property type="project" value="UniProtKB-SubCell"/>
</dbReference>
<dbReference type="GO" id="GO:0006643">
    <property type="term" value="P:membrane lipid metabolic process"/>
    <property type="evidence" value="ECO:0007669"/>
    <property type="project" value="TreeGrafter"/>
</dbReference>
<gene>
    <name evidence="9" type="ORF">SAMN05428964_103210</name>
</gene>
<comment type="subcellular location">
    <subcellularLocation>
        <location evidence="1">Endomembrane system</location>
        <topology evidence="1">Multi-pass membrane protein</topology>
    </subcellularLocation>
</comment>
<dbReference type="EMBL" id="OBMM01000003">
    <property type="protein sequence ID" value="SOC20737.1"/>
    <property type="molecule type" value="Genomic_DNA"/>
</dbReference>
<dbReference type="PANTHER" id="PTHR21624">
    <property type="entry name" value="STEROL DESATURASE-RELATED PROTEIN"/>
    <property type="match status" value="1"/>
</dbReference>
<reference evidence="9 10" key="1">
    <citation type="submission" date="2017-08" db="EMBL/GenBank/DDBJ databases">
        <authorList>
            <person name="de Groot N.N."/>
        </authorList>
    </citation>
    <scope>NUCLEOTIDE SEQUENCE [LARGE SCALE GENOMIC DNA]</scope>
    <source>
        <strain evidence="9 10">USBA 78</strain>
    </source>
</reference>
<accession>A0A285TFJ6</accession>
<dbReference type="InterPro" id="IPR006694">
    <property type="entry name" value="Fatty_acid_hydroxylase"/>
</dbReference>
<sequence length="298" mass="33748">MGKVLYCFNIIDYDHKDTIVVTTLVFGRNMMDQQAGLLRLGIFAAILVVMALWEAFIPYRPAGGLRNPGRWLTNFGLLLLGAALTRFTIGAAMIAAAILAGQQGWGVINQAEELMSLPGWLSGLIAIVALDCAVYWQHRLTHIVPVFWRFHRVHHCDIEFDVSTAVRFHPFEIVASAIYKSAFVILLGADPWAVVIYESMLSGFALFNHGNVHLPGGFDRLLRRLIVTPDMHRVHHSSLIGETNSNYGNILSVWDRLFVSYVDHTKTNDHDMQIGLEEFRDKRSQSLWSVLWMPFRRS</sequence>
<organism evidence="9 10">
    <name type="scientific">Thalassospira xiamenensis</name>
    <dbReference type="NCBI Taxonomy" id="220697"/>
    <lineage>
        <taxon>Bacteria</taxon>
        <taxon>Pseudomonadati</taxon>
        <taxon>Pseudomonadota</taxon>
        <taxon>Alphaproteobacteria</taxon>
        <taxon>Rhodospirillales</taxon>
        <taxon>Thalassospiraceae</taxon>
        <taxon>Thalassospira</taxon>
    </lineage>
</organism>
<feature type="transmembrane region" description="Helical" evidence="7">
    <location>
        <begin position="77"/>
        <end position="99"/>
    </location>
</feature>
<evidence type="ECO:0000256" key="7">
    <source>
        <dbReference type="SAM" id="Phobius"/>
    </source>
</evidence>
<evidence type="ECO:0000256" key="2">
    <source>
        <dbReference type="ARBA" id="ARBA00022692"/>
    </source>
</evidence>
<dbReference type="GO" id="GO:0016020">
    <property type="term" value="C:membrane"/>
    <property type="evidence" value="ECO:0007669"/>
    <property type="project" value="GOC"/>
</dbReference>
<protein>
    <submittedName>
        <fullName evidence="9">Sterol desaturase/sphingolipid hydroxylase, fatty acid hydroxylase superfamily</fullName>
    </submittedName>
</protein>
<evidence type="ECO:0000256" key="3">
    <source>
        <dbReference type="ARBA" id="ARBA00022989"/>
    </source>
</evidence>
<evidence type="ECO:0000256" key="5">
    <source>
        <dbReference type="ARBA" id="ARBA00023098"/>
    </source>
</evidence>
<evidence type="ECO:0000256" key="6">
    <source>
        <dbReference type="ARBA" id="ARBA00023136"/>
    </source>
</evidence>
<dbReference type="AlphaFoldDB" id="A0A285TFJ6"/>
<feature type="transmembrane region" description="Helical" evidence="7">
    <location>
        <begin position="119"/>
        <end position="136"/>
    </location>
</feature>
<keyword evidence="6 7" id="KW-0472">Membrane</keyword>
<keyword evidence="2 7" id="KW-0812">Transmembrane</keyword>
<dbReference type="Pfam" id="PF04116">
    <property type="entry name" value="FA_hydroxylase"/>
    <property type="match status" value="1"/>
</dbReference>
<dbReference type="PANTHER" id="PTHR21624:SF1">
    <property type="entry name" value="ALKYLGLYCEROL MONOOXYGENASE"/>
    <property type="match status" value="1"/>
</dbReference>
<dbReference type="Proteomes" id="UP000219068">
    <property type="component" value="Unassembled WGS sequence"/>
</dbReference>
<dbReference type="RefSeq" id="WP_249278075.1">
    <property type="nucleotide sequence ID" value="NZ_OBMM01000003.1"/>
</dbReference>
<evidence type="ECO:0000313" key="9">
    <source>
        <dbReference type="EMBL" id="SOC20737.1"/>
    </source>
</evidence>
<evidence type="ECO:0000259" key="8">
    <source>
        <dbReference type="Pfam" id="PF04116"/>
    </source>
</evidence>
<keyword evidence="4" id="KW-0560">Oxidoreductase</keyword>
<name>A0A285TFJ6_9PROT</name>
<evidence type="ECO:0000313" key="10">
    <source>
        <dbReference type="Proteomes" id="UP000219068"/>
    </source>
</evidence>
<dbReference type="InterPro" id="IPR051689">
    <property type="entry name" value="Sterol_desaturase/TMEM195"/>
</dbReference>
<proteinExistence type="predicted"/>
<dbReference type="GO" id="GO:0050479">
    <property type="term" value="F:glyceryl-ether monooxygenase activity"/>
    <property type="evidence" value="ECO:0007669"/>
    <property type="project" value="TreeGrafter"/>
</dbReference>
<keyword evidence="5" id="KW-0443">Lipid metabolism</keyword>
<feature type="domain" description="Fatty acid hydroxylase" evidence="8">
    <location>
        <begin position="124"/>
        <end position="258"/>
    </location>
</feature>
<dbReference type="GO" id="GO:0005506">
    <property type="term" value="F:iron ion binding"/>
    <property type="evidence" value="ECO:0007669"/>
    <property type="project" value="InterPro"/>
</dbReference>
<keyword evidence="3 7" id="KW-1133">Transmembrane helix</keyword>
<evidence type="ECO:0000256" key="1">
    <source>
        <dbReference type="ARBA" id="ARBA00004127"/>
    </source>
</evidence>